<evidence type="ECO:0000313" key="2">
    <source>
        <dbReference type="Proteomes" id="UP000276133"/>
    </source>
</evidence>
<keyword evidence="2" id="KW-1185">Reference proteome</keyword>
<protein>
    <submittedName>
        <fullName evidence="1">Uncharacterized protein</fullName>
    </submittedName>
</protein>
<organism evidence="1 2">
    <name type="scientific">Brachionus plicatilis</name>
    <name type="common">Marine rotifer</name>
    <name type="synonym">Brachionus muelleri</name>
    <dbReference type="NCBI Taxonomy" id="10195"/>
    <lineage>
        <taxon>Eukaryota</taxon>
        <taxon>Metazoa</taxon>
        <taxon>Spiralia</taxon>
        <taxon>Gnathifera</taxon>
        <taxon>Rotifera</taxon>
        <taxon>Eurotatoria</taxon>
        <taxon>Monogononta</taxon>
        <taxon>Pseudotrocha</taxon>
        <taxon>Ploima</taxon>
        <taxon>Brachionidae</taxon>
        <taxon>Brachionus</taxon>
    </lineage>
</organism>
<dbReference type="AlphaFoldDB" id="A0A3M7SPR6"/>
<proteinExistence type="predicted"/>
<dbReference type="Proteomes" id="UP000276133">
    <property type="component" value="Unassembled WGS sequence"/>
</dbReference>
<evidence type="ECO:0000313" key="1">
    <source>
        <dbReference type="EMBL" id="RNA37607.1"/>
    </source>
</evidence>
<comment type="caution">
    <text evidence="1">The sequence shown here is derived from an EMBL/GenBank/DDBJ whole genome shotgun (WGS) entry which is preliminary data.</text>
</comment>
<sequence>MHLLCDNKKMIITAFHINRIHILKLTRLNKWQKSLMQAKIFYIRNFLNIQFVKYLYKRFKTKRKKVEMNINASTDDVHHVLHYYVCFFQDSFELQRLLFSSRGYNTIKIYIKYMCTIRWIPT</sequence>
<accession>A0A3M7SPR6</accession>
<dbReference type="EMBL" id="REGN01001019">
    <property type="protein sequence ID" value="RNA37607.1"/>
    <property type="molecule type" value="Genomic_DNA"/>
</dbReference>
<gene>
    <name evidence="1" type="ORF">BpHYR1_047517</name>
</gene>
<name>A0A3M7SPR6_BRAPC</name>
<reference evidence="1 2" key="1">
    <citation type="journal article" date="2018" name="Sci. Rep.">
        <title>Genomic signatures of local adaptation to the degree of environmental predictability in rotifers.</title>
        <authorList>
            <person name="Franch-Gras L."/>
            <person name="Hahn C."/>
            <person name="Garcia-Roger E.M."/>
            <person name="Carmona M.J."/>
            <person name="Serra M."/>
            <person name="Gomez A."/>
        </authorList>
    </citation>
    <scope>NUCLEOTIDE SEQUENCE [LARGE SCALE GENOMIC DNA]</scope>
    <source>
        <strain evidence="1">HYR1</strain>
    </source>
</reference>